<feature type="transmembrane region" description="Helical" evidence="1">
    <location>
        <begin position="28"/>
        <end position="49"/>
    </location>
</feature>
<evidence type="ECO:0000256" key="1">
    <source>
        <dbReference type="SAM" id="Phobius"/>
    </source>
</evidence>
<name>A0A845M201_9RHOB</name>
<reference evidence="2 3" key="1">
    <citation type="submission" date="2019-12" db="EMBL/GenBank/DDBJ databases">
        <title>Maritimibacter sp. nov. sp. isolated from sea sand.</title>
        <authorList>
            <person name="Kim J."/>
            <person name="Jeong S.E."/>
            <person name="Jung H.S."/>
            <person name="Jeon C.O."/>
        </authorList>
    </citation>
    <scope>NUCLEOTIDE SEQUENCE [LARGE SCALE GENOMIC DNA]</scope>
    <source>
        <strain evidence="2 3">DP07</strain>
    </source>
</reference>
<dbReference type="AlphaFoldDB" id="A0A845M201"/>
<evidence type="ECO:0008006" key="4">
    <source>
        <dbReference type="Google" id="ProtNLM"/>
    </source>
</evidence>
<evidence type="ECO:0000313" key="2">
    <source>
        <dbReference type="EMBL" id="MZR14065.1"/>
    </source>
</evidence>
<dbReference type="RefSeq" id="WP_161352188.1">
    <property type="nucleotide sequence ID" value="NZ_WTUX01000017.1"/>
</dbReference>
<protein>
    <recommendedName>
        <fullName evidence="4">Flp pilus assembly protein TadG</fullName>
    </recommendedName>
</protein>
<proteinExistence type="predicted"/>
<keyword evidence="1" id="KW-1133">Transmembrane helix</keyword>
<gene>
    <name evidence="2" type="ORF">GQE99_13665</name>
</gene>
<dbReference type="EMBL" id="WTUX01000017">
    <property type="protein sequence ID" value="MZR14065.1"/>
    <property type="molecule type" value="Genomic_DNA"/>
</dbReference>
<keyword evidence="3" id="KW-1185">Reference proteome</keyword>
<accession>A0A845M201</accession>
<comment type="caution">
    <text evidence="2">The sequence shown here is derived from an EMBL/GenBank/DDBJ whole genome shotgun (WGS) entry which is preliminary data.</text>
</comment>
<organism evidence="2 3">
    <name type="scientific">Maritimibacter harenae</name>
    <dbReference type="NCBI Taxonomy" id="2606218"/>
    <lineage>
        <taxon>Bacteria</taxon>
        <taxon>Pseudomonadati</taxon>
        <taxon>Pseudomonadota</taxon>
        <taxon>Alphaproteobacteria</taxon>
        <taxon>Rhodobacterales</taxon>
        <taxon>Roseobacteraceae</taxon>
        <taxon>Maritimibacter</taxon>
    </lineage>
</organism>
<evidence type="ECO:0000313" key="3">
    <source>
        <dbReference type="Proteomes" id="UP000467322"/>
    </source>
</evidence>
<sequence length="213" mass="23832">MPVSPIHTLRRAVTRFVRDEDASLSVEMILILPLLIWGFLTVYTIFDVFRARNLALKGNYAVSDLLSRETASIDTAYLNGVKEVFTYLTQGGDTTWVRVTQVYCTAECGDNALRELKVDWSRATDGQDTYDNTDGAGVLNETVPLLAYGERAIVVETSVDYTPPFIPPMLKTVARDGYDHGWGFMKRNTFIDTVITEPRFGPQLCWTGVNGCD</sequence>
<keyword evidence="1" id="KW-0812">Transmembrane</keyword>
<dbReference type="Proteomes" id="UP000467322">
    <property type="component" value="Unassembled WGS sequence"/>
</dbReference>
<keyword evidence="1" id="KW-0472">Membrane</keyword>